<gene>
    <name evidence="1" type="ORF">GHT06_017004</name>
</gene>
<sequence>MKELRKVCVPSFEDKYFEVSCPKLDDSMQRRIVDAKPYGHPALKRESSLCSSQFKGLLRNPELFSVEEIAKRFGNNFLDHTVGEADVDTNLRRVNLARTGANTSSTLATSRQYTEAQPTTVGRSTSGLFQYSGMPFYLDGRGGAPSDHSGRYRGARPLGGLHVQTISNSTSVGRREDRSVVVVLLSGLGRRQEALLLRAGRYHFVRCISIAMGLRVRRYYGQRSLDRRESA</sequence>
<dbReference type="EMBL" id="WJBH02000006">
    <property type="protein sequence ID" value="KAI9557192.1"/>
    <property type="molecule type" value="Genomic_DNA"/>
</dbReference>
<dbReference type="AlphaFoldDB" id="A0AAD5PRW1"/>
<proteinExistence type="predicted"/>
<dbReference type="Proteomes" id="UP000820818">
    <property type="component" value="Linkage Group LG6"/>
</dbReference>
<protein>
    <submittedName>
        <fullName evidence="1">Uncharacterized protein</fullName>
    </submittedName>
</protein>
<reference evidence="1 2" key="1">
    <citation type="submission" date="2022-05" db="EMBL/GenBank/DDBJ databases">
        <title>A multi-omics perspective on studying reproductive biology in Daphnia sinensis.</title>
        <authorList>
            <person name="Jia J."/>
        </authorList>
    </citation>
    <scope>NUCLEOTIDE SEQUENCE [LARGE SCALE GENOMIC DNA]</scope>
    <source>
        <strain evidence="1 2">WSL</strain>
    </source>
</reference>
<comment type="caution">
    <text evidence="1">The sequence shown here is derived from an EMBL/GenBank/DDBJ whole genome shotgun (WGS) entry which is preliminary data.</text>
</comment>
<evidence type="ECO:0000313" key="2">
    <source>
        <dbReference type="Proteomes" id="UP000820818"/>
    </source>
</evidence>
<organism evidence="1 2">
    <name type="scientific">Daphnia sinensis</name>
    <dbReference type="NCBI Taxonomy" id="1820382"/>
    <lineage>
        <taxon>Eukaryota</taxon>
        <taxon>Metazoa</taxon>
        <taxon>Ecdysozoa</taxon>
        <taxon>Arthropoda</taxon>
        <taxon>Crustacea</taxon>
        <taxon>Branchiopoda</taxon>
        <taxon>Diplostraca</taxon>
        <taxon>Cladocera</taxon>
        <taxon>Anomopoda</taxon>
        <taxon>Daphniidae</taxon>
        <taxon>Daphnia</taxon>
        <taxon>Daphnia similis group</taxon>
    </lineage>
</organism>
<name>A0AAD5PRW1_9CRUS</name>
<keyword evidence="2" id="KW-1185">Reference proteome</keyword>
<accession>A0AAD5PRW1</accession>
<evidence type="ECO:0000313" key="1">
    <source>
        <dbReference type="EMBL" id="KAI9557192.1"/>
    </source>
</evidence>